<protein>
    <submittedName>
        <fullName evidence="3">Plasminogen activator inhibitor 1</fullName>
    </submittedName>
</protein>
<evidence type="ECO:0000313" key="4">
    <source>
        <dbReference type="Proteomes" id="UP000236333"/>
    </source>
</evidence>
<dbReference type="Gene3D" id="2.30.39.10">
    <property type="entry name" value="Alpha-1-antitrypsin, domain 1"/>
    <property type="match status" value="1"/>
</dbReference>
<evidence type="ECO:0000256" key="1">
    <source>
        <dbReference type="ARBA" id="ARBA00009500"/>
    </source>
</evidence>
<keyword evidence="4" id="KW-1185">Reference proteome</keyword>
<sequence length="79" mass="8236">MTTIVLIDDSASSNDVVAVVEVDEEGTVAAAATAIMMTRSLPMPPAELIFDRPFAFIIHHIPTGLPAFVGVVNDPSATA</sequence>
<dbReference type="InterPro" id="IPR036186">
    <property type="entry name" value="Serpin_sf"/>
</dbReference>
<dbReference type="OrthoDB" id="1063785at2759"/>
<dbReference type="Proteomes" id="UP000236333">
    <property type="component" value="Unassembled WGS sequence"/>
</dbReference>
<gene>
    <name evidence="3" type="ORF">TSOC_000653</name>
</gene>
<organism evidence="3 4">
    <name type="scientific">Tetrabaena socialis</name>
    <dbReference type="NCBI Taxonomy" id="47790"/>
    <lineage>
        <taxon>Eukaryota</taxon>
        <taxon>Viridiplantae</taxon>
        <taxon>Chlorophyta</taxon>
        <taxon>core chlorophytes</taxon>
        <taxon>Chlorophyceae</taxon>
        <taxon>CS clade</taxon>
        <taxon>Chlamydomonadales</taxon>
        <taxon>Tetrabaenaceae</taxon>
        <taxon>Tetrabaena</taxon>
    </lineage>
</organism>
<dbReference type="InterPro" id="IPR023796">
    <property type="entry name" value="Serpin_dom"/>
</dbReference>
<dbReference type="PANTHER" id="PTHR11461">
    <property type="entry name" value="SERINE PROTEASE INHIBITOR, SERPIN"/>
    <property type="match status" value="1"/>
</dbReference>
<feature type="domain" description="Serpin" evidence="2">
    <location>
        <begin position="18"/>
        <end position="75"/>
    </location>
</feature>
<dbReference type="GO" id="GO:0005615">
    <property type="term" value="C:extracellular space"/>
    <property type="evidence" value="ECO:0007669"/>
    <property type="project" value="InterPro"/>
</dbReference>
<dbReference type="GO" id="GO:0004867">
    <property type="term" value="F:serine-type endopeptidase inhibitor activity"/>
    <property type="evidence" value="ECO:0007669"/>
    <property type="project" value="InterPro"/>
</dbReference>
<dbReference type="Gene3D" id="3.30.497.10">
    <property type="entry name" value="Antithrombin, subunit I, domain 2"/>
    <property type="match status" value="1"/>
</dbReference>
<name>A0A2J8AIT2_9CHLO</name>
<reference evidence="3 4" key="1">
    <citation type="journal article" date="2017" name="Mol. Biol. Evol.">
        <title>The 4-celled Tetrabaena socialis nuclear genome reveals the essential components for genetic control of cell number at the origin of multicellularity in the volvocine lineage.</title>
        <authorList>
            <person name="Featherston J."/>
            <person name="Arakaki Y."/>
            <person name="Hanschen E.R."/>
            <person name="Ferris P.J."/>
            <person name="Michod R.E."/>
            <person name="Olson B.J.S.C."/>
            <person name="Nozaki H."/>
            <person name="Durand P.M."/>
        </authorList>
    </citation>
    <scope>NUCLEOTIDE SEQUENCE [LARGE SCALE GENOMIC DNA]</scope>
    <source>
        <strain evidence="3 4">NIES-571</strain>
    </source>
</reference>
<comment type="similarity">
    <text evidence="1">Belongs to the serpin family.</text>
</comment>
<dbReference type="AlphaFoldDB" id="A0A2J8AIT2"/>
<comment type="caution">
    <text evidence="3">The sequence shown here is derived from an EMBL/GenBank/DDBJ whole genome shotgun (WGS) entry which is preliminary data.</text>
</comment>
<proteinExistence type="inferred from homology"/>
<dbReference type="Pfam" id="PF00079">
    <property type="entry name" value="Serpin"/>
    <property type="match status" value="1"/>
</dbReference>
<dbReference type="InterPro" id="IPR042185">
    <property type="entry name" value="Serpin_sf_2"/>
</dbReference>
<dbReference type="InterPro" id="IPR042178">
    <property type="entry name" value="Serpin_sf_1"/>
</dbReference>
<evidence type="ECO:0000259" key="2">
    <source>
        <dbReference type="Pfam" id="PF00079"/>
    </source>
</evidence>
<dbReference type="SUPFAM" id="SSF56574">
    <property type="entry name" value="Serpins"/>
    <property type="match status" value="1"/>
</dbReference>
<dbReference type="EMBL" id="PGGS01000009">
    <property type="protein sequence ID" value="PNH12429.1"/>
    <property type="molecule type" value="Genomic_DNA"/>
</dbReference>
<evidence type="ECO:0000313" key="3">
    <source>
        <dbReference type="EMBL" id="PNH12429.1"/>
    </source>
</evidence>
<accession>A0A2J8AIT2</accession>
<dbReference type="InterPro" id="IPR000215">
    <property type="entry name" value="Serpin_fam"/>
</dbReference>
<dbReference type="PANTHER" id="PTHR11461:SF211">
    <property type="entry name" value="GH10112P-RELATED"/>
    <property type="match status" value="1"/>
</dbReference>